<dbReference type="AlphaFoldDB" id="A0A8T0IA14"/>
<feature type="compositionally biased region" description="Polar residues" evidence="4">
    <location>
        <begin position="280"/>
        <end position="301"/>
    </location>
</feature>
<evidence type="ECO:0000256" key="4">
    <source>
        <dbReference type="SAM" id="MobiDB-lite"/>
    </source>
</evidence>
<dbReference type="Proteomes" id="UP000822688">
    <property type="component" value="Chromosome 4"/>
</dbReference>
<protein>
    <recommendedName>
        <fullName evidence="5">HTH myb-type domain-containing protein</fullName>
    </recommendedName>
</protein>
<feature type="region of interest" description="Disordered" evidence="4">
    <location>
        <begin position="236"/>
        <end position="301"/>
    </location>
</feature>
<dbReference type="InterPro" id="IPR025756">
    <property type="entry name" value="Myb_CC_LHEQLE"/>
</dbReference>
<dbReference type="InterPro" id="IPR009057">
    <property type="entry name" value="Homeodomain-like_sf"/>
</dbReference>
<accession>A0A8T0IA14</accession>
<sequence>MYQMVPHRQQQMAMSPHPDHQRMSQSPYGSSGEGSLSPMDPKPRLRWTPELHERFVDAVTQLGGADKATPKTVMRVMGVRGLTLYHLKSHLQKYRLGKQLHRSDSGVHEANKDPSHGYASDMQGTSNGASDGPHTPTSQNPQDNIQITEALQSQMEVQRRLQEQLEDQRQLQLRIEAHGKYLQQILEKARETLAGHTSASPDLKAAHAELTELASKVMSDPATFATSLGPQQYNLAGPVRNMSPLDQHQQQQPPLNPQLCTGLAPDQMLQQGAGHVQPGTPRNNNNKQASCSSPSTSKRPA</sequence>
<dbReference type="InterPro" id="IPR017930">
    <property type="entry name" value="Myb_dom"/>
</dbReference>
<dbReference type="GO" id="GO:0003700">
    <property type="term" value="F:DNA-binding transcription factor activity"/>
    <property type="evidence" value="ECO:0007669"/>
    <property type="project" value="InterPro"/>
</dbReference>
<dbReference type="NCBIfam" id="TIGR01557">
    <property type="entry name" value="myb_SHAQKYF"/>
    <property type="match status" value="1"/>
</dbReference>
<keyword evidence="2" id="KW-0804">Transcription</keyword>
<keyword evidence="3" id="KW-0539">Nucleus</keyword>
<feature type="compositionally biased region" description="Polar residues" evidence="4">
    <location>
        <begin position="122"/>
        <end position="142"/>
    </location>
</feature>
<dbReference type="OrthoDB" id="551907at2759"/>
<evidence type="ECO:0000256" key="3">
    <source>
        <dbReference type="ARBA" id="ARBA00023242"/>
    </source>
</evidence>
<proteinExistence type="predicted"/>
<dbReference type="SUPFAM" id="SSF46689">
    <property type="entry name" value="Homeodomain-like"/>
    <property type="match status" value="1"/>
</dbReference>
<evidence type="ECO:0000313" key="7">
    <source>
        <dbReference type="Proteomes" id="UP000822688"/>
    </source>
</evidence>
<feature type="region of interest" description="Disordered" evidence="4">
    <location>
        <begin position="1"/>
        <end position="45"/>
    </location>
</feature>
<evidence type="ECO:0000256" key="2">
    <source>
        <dbReference type="ARBA" id="ARBA00023163"/>
    </source>
</evidence>
<evidence type="ECO:0000313" key="6">
    <source>
        <dbReference type="EMBL" id="KAG0580590.1"/>
    </source>
</evidence>
<keyword evidence="1" id="KW-0805">Transcription regulation</keyword>
<dbReference type="Gene3D" id="1.10.10.60">
    <property type="entry name" value="Homeodomain-like"/>
    <property type="match status" value="1"/>
</dbReference>
<dbReference type="InterPro" id="IPR001005">
    <property type="entry name" value="SANT/Myb"/>
</dbReference>
<dbReference type="Pfam" id="PF00249">
    <property type="entry name" value="Myb_DNA-binding"/>
    <property type="match status" value="1"/>
</dbReference>
<dbReference type="PROSITE" id="PS51294">
    <property type="entry name" value="HTH_MYB"/>
    <property type="match status" value="1"/>
</dbReference>
<dbReference type="InterPro" id="IPR006447">
    <property type="entry name" value="Myb_dom_plants"/>
</dbReference>
<feature type="domain" description="HTH myb-type" evidence="5">
    <location>
        <begin position="39"/>
        <end position="99"/>
    </location>
</feature>
<reference evidence="6" key="1">
    <citation type="submission" date="2020-06" db="EMBL/GenBank/DDBJ databases">
        <title>WGS assembly of Ceratodon purpureus strain R40.</title>
        <authorList>
            <person name="Carey S.B."/>
            <person name="Jenkins J."/>
            <person name="Shu S."/>
            <person name="Lovell J.T."/>
            <person name="Sreedasyam A."/>
            <person name="Maumus F."/>
            <person name="Tiley G.P."/>
            <person name="Fernandez-Pozo N."/>
            <person name="Barry K."/>
            <person name="Chen C."/>
            <person name="Wang M."/>
            <person name="Lipzen A."/>
            <person name="Daum C."/>
            <person name="Saski C.A."/>
            <person name="Payton A.C."/>
            <person name="Mcbreen J.C."/>
            <person name="Conrad R.E."/>
            <person name="Kollar L.M."/>
            <person name="Olsson S."/>
            <person name="Huttunen S."/>
            <person name="Landis J.B."/>
            <person name="Wickett N.J."/>
            <person name="Johnson M.G."/>
            <person name="Rensing S.A."/>
            <person name="Grimwood J."/>
            <person name="Schmutz J."/>
            <person name="Mcdaniel S.F."/>
        </authorList>
    </citation>
    <scope>NUCLEOTIDE SEQUENCE</scope>
    <source>
        <strain evidence="6">R40</strain>
    </source>
</reference>
<organism evidence="6 7">
    <name type="scientific">Ceratodon purpureus</name>
    <name type="common">Fire moss</name>
    <name type="synonym">Dicranum purpureum</name>
    <dbReference type="NCBI Taxonomy" id="3225"/>
    <lineage>
        <taxon>Eukaryota</taxon>
        <taxon>Viridiplantae</taxon>
        <taxon>Streptophyta</taxon>
        <taxon>Embryophyta</taxon>
        <taxon>Bryophyta</taxon>
        <taxon>Bryophytina</taxon>
        <taxon>Bryopsida</taxon>
        <taxon>Dicranidae</taxon>
        <taxon>Pseudoditrichales</taxon>
        <taxon>Ditrichaceae</taxon>
        <taxon>Ceratodon</taxon>
    </lineage>
</organism>
<name>A0A8T0IA14_CERPU</name>
<comment type="caution">
    <text evidence="6">The sequence shown here is derived from an EMBL/GenBank/DDBJ whole genome shotgun (WGS) entry which is preliminary data.</text>
</comment>
<dbReference type="PANTHER" id="PTHR31499:SF43">
    <property type="entry name" value="MYB FAMILY TRANSCRIPTION FACTOR APL"/>
    <property type="match status" value="1"/>
</dbReference>
<dbReference type="EMBL" id="CM026424">
    <property type="protein sequence ID" value="KAG0580590.1"/>
    <property type="molecule type" value="Genomic_DNA"/>
</dbReference>
<evidence type="ECO:0000256" key="1">
    <source>
        <dbReference type="ARBA" id="ARBA00023015"/>
    </source>
</evidence>
<dbReference type="GO" id="GO:0003677">
    <property type="term" value="F:DNA binding"/>
    <property type="evidence" value="ECO:0007669"/>
    <property type="project" value="InterPro"/>
</dbReference>
<keyword evidence="7" id="KW-1185">Reference proteome</keyword>
<feature type="compositionally biased region" description="Basic and acidic residues" evidence="4">
    <location>
        <begin position="101"/>
        <end position="115"/>
    </location>
</feature>
<dbReference type="FunFam" id="1.10.10.60:FF:000002">
    <property type="entry name" value="Myb family transcription factor"/>
    <property type="match status" value="1"/>
</dbReference>
<gene>
    <name evidence="6" type="ORF">KC19_4G185100</name>
</gene>
<feature type="compositionally biased region" description="Low complexity" evidence="4">
    <location>
        <begin position="244"/>
        <end position="259"/>
    </location>
</feature>
<feature type="region of interest" description="Disordered" evidence="4">
    <location>
        <begin position="100"/>
        <end position="142"/>
    </location>
</feature>
<dbReference type="PANTHER" id="PTHR31499">
    <property type="entry name" value="MYB FAMILY TRANSCRIPTION FACTOR PHL11"/>
    <property type="match status" value="1"/>
</dbReference>
<dbReference type="Pfam" id="PF14379">
    <property type="entry name" value="Myb_CC_LHEQLE"/>
    <property type="match status" value="1"/>
</dbReference>
<dbReference type="InterPro" id="IPR046955">
    <property type="entry name" value="PHR1-like"/>
</dbReference>
<evidence type="ECO:0000259" key="5">
    <source>
        <dbReference type="PROSITE" id="PS51294"/>
    </source>
</evidence>